<dbReference type="EMBL" id="JBHTCF010000008">
    <property type="protein sequence ID" value="MFC7306535.1"/>
    <property type="molecule type" value="Genomic_DNA"/>
</dbReference>
<keyword evidence="2" id="KW-0732">Signal</keyword>
<organism evidence="3 4">
    <name type="scientific">Streptomyces monticola</name>
    <dbReference type="NCBI Taxonomy" id="2666263"/>
    <lineage>
        <taxon>Bacteria</taxon>
        <taxon>Bacillati</taxon>
        <taxon>Actinomycetota</taxon>
        <taxon>Actinomycetes</taxon>
        <taxon>Kitasatosporales</taxon>
        <taxon>Streptomycetaceae</taxon>
        <taxon>Streptomyces</taxon>
    </lineage>
</organism>
<accession>A0ABW2JMF9</accession>
<dbReference type="Proteomes" id="UP001596523">
    <property type="component" value="Unassembled WGS sequence"/>
</dbReference>
<protein>
    <submittedName>
        <fullName evidence="3">Uncharacterized protein</fullName>
    </submittedName>
</protein>
<evidence type="ECO:0000313" key="4">
    <source>
        <dbReference type="Proteomes" id="UP001596523"/>
    </source>
</evidence>
<evidence type="ECO:0000256" key="1">
    <source>
        <dbReference type="SAM" id="MobiDB-lite"/>
    </source>
</evidence>
<feature type="compositionally biased region" description="Low complexity" evidence="1">
    <location>
        <begin position="154"/>
        <end position="170"/>
    </location>
</feature>
<sequence>MNRTHRSAAVILCLLTGLGSLGAAAPGADSAPHPAPHPAPLRAPEPALTATADRADVTQWQEFKISGSAHGIKPGTPLALEQKTTVTPDGQGTSAEDRTALTRWSALPASVKTRTNGTYAMRVKLGRTGVNELRITGGGAASPVVTVTVRPAPCAAAETAPETAPETGTDAAERPGSESTRCQ</sequence>
<reference evidence="4" key="1">
    <citation type="journal article" date="2019" name="Int. J. Syst. Evol. Microbiol.">
        <title>The Global Catalogue of Microorganisms (GCM) 10K type strain sequencing project: providing services to taxonomists for standard genome sequencing and annotation.</title>
        <authorList>
            <consortium name="The Broad Institute Genomics Platform"/>
            <consortium name="The Broad Institute Genome Sequencing Center for Infectious Disease"/>
            <person name="Wu L."/>
            <person name="Ma J."/>
        </authorList>
    </citation>
    <scope>NUCLEOTIDE SEQUENCE [LARGE SCALE GENOMIC DNA]</scope>
    <source>
        <strain evidence="4">SYNS20</strain>
    </source>
</reference>
<feature type="compositionally biased region" description="Pro residues" evidence="1">
    <location>
        <begin position="33"/>
        <end position="43"/>
    </location>
</feature>
<proteinExistence type="predicted"/>
<comment type="caution">
    <text evidence="3">The sequence shown here is derived from an EMBL/GenBank/DDBJ whole genome shotgun (WGS) entry which is preliminary data.</text>
</comment>
<feature type="region of interest" description="Disordered" evidence="1">
    <location>
        <begin position="154"/>
        <end position="183"/>
    </location>
</feature>
<keyword evidence="4" id="KW-1185">Reference proteome</keyword>
<gene>
    <name evidence="3" type="ORF">ACFQVC_20195</name>
</gene>
<name>A0ABW2JMF9_9ACTN</name>
<feature type="region of interest" description="Disordered" evidence="1">
    <location>
        <begin position="24"/>
        <end position="44"/>
    </location>
</feature>
<feature type="signal peptide" evidence="2">
    <location>
        <begin position="1"/>
        <end position="23"/>
    </location>
</feature>
<evidence type="ECO:0000256" key="2">
    <source>
        <dbReference type="SAM" id="SignalP"/>
    </source>
</evidence>
<feature type="chain" id="PRO_5047343766" evidence="2">
    <location>
        <begin position="24"/>
        <end position="183"/>
    </location>
</feature>
<dbReference type="RefSeq" id="WP_381831916.1">
    <property type="nucleotide sequence ID" value="NZ_JBHTCF010000008.1"/>
</dbReference>
<evidence type="ECO:0000313" key="3">
    <source>
        <dbReference type="EMBL" id="MFC7306535.1"/>
    </source>
</evidence>